<comment type="caution">
    <text evidence="2">The sequence shown here is derived from an EMBL/GenBank/DDBJ whole genome shotgun (WGS) entry which is preliminary data.</text>
</comment>
<organism evidence="2 3">
    <name type="scientific">Malaciobacter mytili LMG 24559</name>
    <dbReference type="NCBI Taxonomy" id="1032238"/>
    <lineage>
        <taxon>Bacteria</taxon>
        <taxon>Pseudomonadati</taxon>
        <taxon>Campylobacterota</taxon>
        <taxon>Epsilonproteobacteria</taxon>
        <taxon>Campylobacterales</taxon>
        <taxon>Arcobacteraceae</taxon>
        <taxon>Malaciobacter</taxon>
    </lineage>
</organism>
<proteinExistence type="predicted"/>
<keyword evidence="1" id="KW-0175">Coiled coil</keyword>
<sequence>MMLKIDKSQGWFQKLDGGYEEIDKITKEDLLRIMEKILDSDIEMEEYNEEKIKNQAHQVVYKSIYNNLKSLKDRKEEFKDNTERLYQEQYNKYVAK</sequence>
<accession>A0AAX2AFX2</accession>
<dbReference type="RefSeq" id="WP_114842030.1">
    <property type="nucleotide sequence ID" value="NZ_CP031219.1"/>
</dbReference>
<gene>
    <name evidence="2" type="ORF">CP985_12030</name>
</gene>
<reference evidence="2 3" key="1">
    <citation type="submission" date="2017-09" db="EMBL/GenBank/DDBJ databases">
        <title>Genomics of the genus Arcobacter.</title>
        <authorList>
            <person name="Perez-Cataluna A."/>
            <person name="Figueras M.J."/>
            <person name="Salas-Masso N."/>
        </authorList>
    </citation>
    <scope>NUCLEOTIDE SEQUENCE [LARGE SCALE GENOMIC DNA]</scope>
    <source>
        <strain evidence="2 3">CECT 7386</strain>
    </source>
</reference>
<evidence type="ECO:0000313" key="2">
    <source>
        <dbReference type="EMBL" id="RXK14788.1"/>
    </source>
</evidence>
<evidence type="ECO:0000256" key="1">
    <source>
        <dbReference type="SAM" id="Coils"/>
    </source>
</evidence>
<feature type="coiled-coil region" evidence="1">
    <location>
        <begin position="61"/>
        <end position="88"/>
    </location>
</feature>
<dbReference type="AlphaFoldDB" id="A0AAX2AFX2"/>
<name>A0AAX2AFX2_9BACT</name>
<dbReference type="Proteomes" id="UP000290092">
    <property type="component" value="Unassembled WGS sequence"/>
</dbReference>
<dbReference type="EMBL" id="NXID01000052">
    <property type="protein sequence ID" value="RXK14788.1"/>
    <property type="molecule type" value="Genomic_DNA"/>
</dbReference>
<evidence type="ECO:0008006" key="4">
    <source>
        <dbReference type="Google" id="ProtNLM"/>
    </source>
</evidence>
<evidence type="ECO:0000313" key="3">
    <source>
        <dbReference type="Proteomes" id="UP000290092"/>
    </source>
</evidence>
<protein>
    <recommendedName>
        <fullName evidence="4">DUF2018 domain-containing protein</fullName>
    </recommendedName>
</protein>
<dbReference type="KEGG" id="amyt:AMYT_1607"/>
<keyword evidence="3" id="KW-1185">Reference proteome</keyword>